<evidence type="ECO:0000259" key="1">
    <source>
        <dbReference type="Pfam" id="PF07244"/>
    </source>
</evidence>
<dbReference type="InterPro" id="IPR010827">
    <property type="entry name" value="BamA/TamA_POTRA"/>
</dbReference>
<proteinExistence type="predicted"/>
<dbReference type="EMBL" id="LAZR01070136">
    <property type="protein sequence ID" value="KKK44912.1"/>
    <property type="molecule type" value="Genomic_DNA"/>
</dbReference>
<dbReference type="Gene3D" id="3.10.20.310">
    <property type="entry name" value="membrane protein fhac"/>
    <property type="match status" value="1"/>
</dbReference>
<accession>A0A0F8VKQ4</accession>
<comment type="caution">
    <text evidence="2">The sequence shown here is derived from an EMBL/GenBank/DDBJ whole genome shotgun (WGS) entry which is preliminary data.</text>
</comment>
<feature type="non-terminal residue" evidence="2">
    <location>
        <position position="1"/>
    </location>
</feature>
<dbReference type="Pfam" id="PF07244">
    <property type="entry name" value="POTRA"/>
    <property type="match status" value="1"/>
</dbReference>
<protein>
    <recommendedName>
        <fullName evidence="1">POTRA domain-containing protein</fullName>
    </recommendedName>
</protein>
<dbReference type="GO" id="GO:0019867">
    <property type="term" value="C:outer membrane"/>
    <property type="evidence" value="ECO:0007669"/>
    <property type="project" value="InterPro"/>
</dbReference>
<feature type="domain" description="POTRA" evidence="1">
    <location>
        <begin position="12"/>
        <end position="70"/>
    </location>
</feature>
<sequence>NVVFTIVESDQYRIGLIGIFGNTITQQRIIRRSLRIFPEQLYNTVAVKESRQRLIETRLFDEVDIVSVNDSNAAGSQSPKLTYLKSDGQLRARWRGVNDSGATYYVVENANVVADGATWNVALVYRRNGRLFLNVNGVESTDSPTLSFATQAPEYGIESRIGSIDPTAPAWAYDRIIFGQSELSEAIVDKLVGWAMQEIDRAEDLPAGHPYLSSEPRVDEENFPSRYQARPAEWEAWWARNPKTARQAHLGEPAPSDDGYTRVFLDDFRSDSVERSDRSEGGEDAIWYGSGWNTAVGGDAQMLMPGKEPDLYAHDPEAQTLTLSLAHAGGWKA</sequence>
<feature type="non-terminal residue" evidence="2">
    <location>
        <position position="333"/>
    </location>
</feature>
<reference evidence="2" key="1">
    <citation type="journal article" date="2015" name="Nature">
        <title>Complex archaea that bridge the gap between prokaryotes and eukaryotes.</title>
        <authorList>
            <person name="Spang A."/>
            <person name="Saw J.H."/>
            <person name="Jorgensen S.L."/>
            <person name="Zaremba-Niedzwiedzka K."/>
            <person name="Martijn J."/>
            <person name="Lind A.E."/>
            <person name="van Eijk R."/>
            <person name="Schleper C."/>
            <person name="Guy L."/>
            <person name="Ettema T.J."/>
        </authorList>
    </citation>
    <scope>NUCLEOTIDE SEQUENCE</scope>
</reference>
<name>A0A0F8VKQ4_9ZZZZ</name>
<organism evidence="2">
    <name type="scientific">marine sediment metagenome</name>
    <dbReference type="NCBI Taxonomy" id="412755"/>
    <lineage>
        <taxon>unclassified sequences</taxon>
        <taxon>metagenomes</taxon>
        <taxon>ecological metagenomes</taxon>
    </lineage>
</organism>
<dbReference type="AlphaFoldDB" id="A0A0F8VKQ4"/>
<evidence type="ECO:0000313" key="2">
    <source>
        <dbReference type="EMBL" id="KKK44912.1"/>
    </source>
</evidence>
<gene>
    <name evidence="2" type="ORF">LCGC14_3166360</name>
</gene>